<accession>A0AAW2ZM48</accession>
<feature type="transmembrane region" description="Helical" evidence="2">
    <location>
        <begin position="6"/>
        <end position="23"/>
    </location>
</feature>
<keyword evidence="2" id="KW-0472">Membrane</keyword>
<feature type="compositionally biased region" description="Low complexity" evidence="1">
    <location>
        <begin position="181"/>
        <end position="196"/>
    </location>
</feature>
<dbReference type="EMBL" id="JAOPGA020001736">
    <property type="protein sequence ID" value="KAL0490937.1"/>
    <property type="molecule type" value="Genomic_DNA"/>
</dbReference>
<feature type="transmembrane region" description="Helical" evidence="2">
    <location>
        <begin position="280"/>
        <end position="300"/>
    </location>
</feature>
<organism evidence="3 4">
    <name type="scientific">Acrasis kona</name>
    <dbReference type="NCBI Taxonomy" id="1008807"/>
    <lineage>
        <taxon>Eukaryota</taxon>
        <taxon>Discoba</taxon>
        <taxon>Heterolobosea</taxon>
        <taxon>Tetramitia</taxon>
        <taxon>Eutetramitia</taxon>
        <taxon>Acrasidae</taxon>
        <taxon>Acrasis</taxon>
    </lineage>
</organism>
<feature type="transmembrane region" description="Helical" evidence="2">
    <location>
        <begin position="555"/>
        <end position="574"/>
    </location>
</feature>
<evidence type="ECO:0000313" key="3">
    <source>
        <dbReference type="EMBL" id="KAL0490937.1"/>
    </source>
</evidence>
<feature type="region of interest" description="Disordered" evidence="1">
    <location>
        <begin position="329"/>
        <end position="355"/>
    </location>
</feature>
<proteinExistence type="predicted"/>
<name>A0AAW2ZM48_9EUKA</name>
<sequence length="583" mass="64721">MKPRSSLVYLVLIIALTLCNFSLEDVTTQSAAASNNANDELMAIEDLILSTRQRYLTMISDECQVLFFKAEISMHQLELLHKSNIITADQSNQYAKLLTDQLQSDKGCDSEIITKLFKRSVIHDNHLLALKLLVKQMSLARIATASHLAIGTTGANPLPPIEAITTNTLLEPIQVSQQAAIASDPQSIPSSQPTTSVGGLPPTDLVQPSLDPSSSSSSILGSTEVINIAKPIETTLDNTLTYRGVNNFVGCMWFVSIMVIISSMFYLVGSPEYTQLTKLFPKQAAMALNFGIYILCCLFGKVMNQDVGVYFALLGCIGIAQAKVFQLTHSQPPPSPKQKKKEKESDDESQDERDEKKKKKITFVVWNQDFGPAVEIAERMAFHEEFLTTCMTAWLLMTVWYGSRMLGCMTIVGCILTVACNVKKFKKELLPMECIVLSCAAVCGNFIVLSSIAWVTKINRFIHFFQLFEFGVAYIAWLGMIYGIMYMSMLGKRDGSVRFVMNVVCMVAVTTGQLMGSYIPSISHVKNVCGVSSFLLIWIRFVQFGVQSKMLPKPVISLGLGIMMFVSGFVWNAFPQFFFNFTM</sequence>
<protein>
    <submittedName>
        <fullName evidence="3">10 TM domain-containing transmembrane protein</fullName>
    </submittedName>
</protein>
<feature type="transmembrane region" description="Helical" evidence="2">
    <location>
        <begin position="461"/>
        <end position="487"/>
    </location>
</feature>
<feature type="transmembrane region" description="Helical" evidence="2">
    <location>
        <begin position="307"/>
        <end position="325"/>
    </location>
</feature>
<feature type="transmembrane region" description="Helical" evidence="2">
    <location>
        <begin position="434"/>
        <end position="455"/>
    </location>
</feature>
<feature type="transmembrane region" description="Helical" evidence="2">
    <location>
        <begin position="525"/>
        <end position="543"/>
    </location>
</feature>
<feature type="transmembrane region" description="Helical" evidence="2">
    <location>
        <begin position="401"/>
        <end position="422"/>
    </location>
</feature>
<keyword evidence="2 3" id="KW-0812">Transmembrane</keyword>
<reference evidence="3 4" key="1">
    <citation type="submission" date="2024-03" db="EMBL/GenBank/DDBJ databases">
        <title>The Acrasis kona genome and developmental transcriptomes reveal deep origins of eukaryotic multicellular pathways.</title>
        <authorList>
            <person name="Sheikh S."/>
            <person name="Fu C.-J."/>
            <person name="Brown M.W."/>
            <person name="Baldauf S.L."/>
        </authorList>
    </citation>
    <scope>NUCLEOTIDE SEQUENCE [LARGE SCALE GENOMIC DNA]</scope>
    <source>
        <strain evidence="3 4">ATCC MYA-3509</strain>
    </source>
</reference>
<keyword evidence="4" id="KW-1185">Reference proteome</keyword>
<evidence type="ECO:0000256" key="1">
    <source>
        <dbReference type="SAM" id="MobiDB-lite"/>
    </source>
</evidence>
<gene>
    <name evidence="3" type="ORF">AKO1_002568</name>
</gene>
<feature type="transmembrane region" description="Helical" evidence="2">
    <location>
        <begin position="248"/>
        <end position="268"/>
    </location>
</feature>
<dbReference type="AlphaFoldDB" id="A0AAW2ZM48"/>
<evidence type="ECO:0000256" key="2">
    <source>
        <dbReference type="SAM" id="Phobius"/>
    </source>
</evidence>
<comment type="caution">
    <text evidence="3">The sequence shown here is derived from an EMBL/GenBank/DDBJ whole genome shotgun (WGS) entry which is preliminary data.</text>
</comment>
<dbReference type="Proteomes" id="UP001431209">
    <property type="component" value="Unassembled WGS sequence"/>
</dbReference>
<feature type="transmembrane region" description="Helical" evidence="2">
    <location>
        <begin position="499"/>
        <end position="519"/>
    </location>
</feature>
<keyword evidence="2" id="KW-1133">Transmembrane helix</keyword>
<feature type="region of interest" description="Disordered" evidence="1">
    <location>
        <begin position="181"/>
        <end position="219"/>
    </location>
</feature>
<evidence type="ECO:0000313" key="4">
    <source>
        <dbReference type="Proteomes" id="UP001431209"/>
    </source>
</evidence>